<dbReference type="EMBL" id="RCHS01002423">
    <property type="protein sequence ID" value="RMX47374.1"/>
    <property type="molecule type" value="Genomic_DNA"/>
</dbReference>
<dbReference type="PANTHER" id="PTHR46704">
    <property type="entry name" value="CXC DOMAIN-CONTAINING PROTEIN-RELATED"/>
    <property type="match status" value="1"/>
</dbReference>
<gene>
    <name evidence="1" type="ORF">pdam_00018744</name>
</gene>
<proteinExistence type="predicted"/>
<dbReference type="AlphaFoldDB" id="A0A3M6U1H3"/>
<comment type="caution">
    <text evidence="1">The sequence shown here is derived from an EMBL/GenBank/DDBJ whole genome shotgun (WGS) entry which is preliminary data.</text>
</comment>
<keyword evidence="2" id="KW-1185">Reference proteome</keyword>
<protein>
    <submittedName>
        <fullName evidence="1">Uncharacterized protein</fullName>
    </submittedName>
</protein>
<name>A0A3M6U1H3_POCDA</name>
<dbReference type="PANTHER" id="PTHR46704:SF1">
    <property type="entry name" value="TELOMERE LENGTH REGULATION PROTEIN TEL2 HOMOLOG"/>
    <property type="match status" value="1"/>
</dbReference>
<organism evidence="1 2">
    <name type="scientific">Pocillopora damicornis</name>
    <name type="common">Cauliflower coral</name>
    <name type="synonym">Millepora damicornis</name>
    <dbReference type="NCBI Taxonomy" id="46731"/>
    <lineage>
        <taxon>Eukaryota</taxon>
        <taxon>Metazoa</taxon>
        <taxon>Cnidaria</taxon>
        <taxon>Anthozoa</taxon>
        <taxon>Hexacorallia</taxon>
        <taxon>Scleractinia</taxon>
        <taxon>Astrocoeniina</taxon>
        <taxon>Pocilloporidae</taxon>
        <taxon>Pocillopora</taxon>
    </lineage>
</organism>
<evidence type="ECO:0000313" key="2">
    <source>
        <dbReference type="Proteomes" id="UP000275408"/>
    </source>
</evidence>
<dbReference type="Proteomes" id="UP000275408">
    <property type="component" value="Unassembled WGS sequence"/>
</dbReference>
<evidence type="ECO:0000313" key="1">
    <source>
        <dbReference type="EMBL" id="RMX47374.1"/>
    </source>
</evidence>
<accession>A0A3M6U1H3</accession>
<sequence length="186" mass="20893">MPPRLFRVPKKMWNEWTLNLRDGQSQQVDKDTADIEPLRNIVTGVVLPEKVANRLRNSLSIGHRGMLRFITSSLDSDKVSFGEPLSKLKIEKCETTIKRSLIASNEEVINLSTDQDLFGRLLVVAKREINLKEILSYELCCVPVSLVHPDGIVRETTKSSLMAILEKDIDSSVSLPVLSKKNNGSH</sequence>
<reference evidence="1 2" key="1">
    <citation type="journal article" date="2018" name="Sci. Rep.">
        <title>Comparative analysis of the Pocillopora damicornis genome highlights role of immune system in coral evolution.</title>
        <authorList>
            <person name="Cunning R."/>
            <person name="Bay R.A."/>
            <person name="Gillette P."/>
            <person name="Baker A.C."/>
            <person name="Traylor-Knowles N."/>
        </authorList>
    </citation>
    <scope>NUCLEOTIDE SEQUENCE [LARGE SCALE GENOMIC DNA]</scope>
    <source>
        <strain evidence="1">RSMAS</strain>
        <tissue evidence="1">Whole animal</tissue>
    </source>
</reference>